<dbReference type="AlphaFoldDB" id="A0A914E343"/>
<protein>
    <submittedName>
        <fullName evidence="2">Uncharacterized protein</fullName>
    </submittedName>
</protein>
<dbReference type="WBParaSite" id="ACRNAN_scaffold5492.g6881.t1">
    <property type="protein sequence ID" value="ACRNAN_scaffold5492.g6881.t1"/>
    <property type="gene ID" value="ACRNAN_scaffold5492.g6881"/>
</dbReference>
<sequence length="104" mass="11881">MVKAIFRSFVDNSERSNNVKRDVTPRAYARNACLTPIQETVRAQKPSQDLLMTPDDIELVEGLAAPTPSLPWYQEKDRPLALAERLIQKFGFDFDLNLELSEET</sequence>
<evidence type="ECO:0000313" key="2">
    <source>
        <dbReference type="WBParaSite" id="ACRNAN_scaffold5492.g6881.t1"/>
    </source>
</evidence>
<accession>A0A914E343</accession>
<evidence type="ECO:0000313" key="1">
    <source>
        <dbReference type="Proteomes" id="UP000887540"/>
    </source>
</evidence>
<proteinExistence type="predicted"/>
<name>A0A914E343_9BILA</name>
<organism evidence="1 2">
    <name type="scientific">Acrobeloides nanus</name>
    <dbReference type="NCBI Taxonomy" id="290746"/>
    <lineage>
        <taxon>Eukaryota</taxon>
        <taxon>Metazoa</taxon>
        <taxon>Ecdysozoa</taxon>
        <taxon>Nematoda</taxon>
        <taxon>Chromadorea</taxon>
        <taxon>Rhabditida</taxon>
        <taxon>Tylenchina</taxon>
        <taxon>Cephalobomorpha</taxon>
        <taxon>Cephaloboidea</taxon>
        <taxon>Cephalobidae</taxon>
        <taxon>Acrobeloides</taxon>
    </lineage>
</organism>
<reference evidence="2" key="1">
    <citation type="submission" date="2022-11" db="UniProtKB">
        <authorList>
            <consortium name="WormBaseParasite"/>
        </authorList>
    </citation>
    <scope>IDENTIFICATION</scope>
</reference>
<keyword evidence="1" id="KW-1185">Reference proteome</keyword>
<dbReference type="Proteomes" id="UP000887540">
    <property type="component" value="Unplaced"/>
</dbReference>